<comment type="caution">
    <text evidence="5">The sequence shown here is derived from an EMBL/GenBank/DDBJ whole genome shotgun (WGS) entry which is preliminary data.</text>
</comment>
<evidence type="ECO:0000256" key="3">
    <source>
        <dbReference type="PROSITE-ProRule" id="PRU00023"/>
    </source>
</evidence>
<feature type="region of interest" description="Disordered" evidence="4">
    <location>
        <begin position="259"/>
        <end position="288"/>
    </location>
</feature>
<dbReference type="InterPro" id="IPR011029">
    <property type="entry name" value="DEATH-like_dom_sf"/>
</dbReference>
<feature type="compositionally biased region" description="Basic and acidic residues" evidence="4">
    <location>
        <begin position="453"/>
        <end position="467"/>
    </location>
</feature>
<dbReference type="InterPro" id="IPR002110">
    <property type="entry name" value="Ankyrin_rpt"/>
</dbReference>
<feature type="repeat" description="ANK" evidence="3">
    <location>
        <begin position="940"/>
        <end position="972"/>
    </location>
</feature>
<dbReference type="EMBL" id="LSMT01000008">
    <property type="protein sequence ID" value="PFX33834.1"/>
    <property type="molecule type" value="Genomic_DNA"/>
</dbReference>
<proteinExistence type="predicted"/>
<dbReference type="InterPro" id="IPR036770">
    <property type="entry name" value="Ankyrin_rpt-contain_sf"/>
</dbReference>
<feature type="repeat" description="ANK" evidence="3">
    <location>
        <begin position="907"/>
        <end position="939"/>
    </location>
</feature>
<evidence type="ECO:0000256" key="1">
    <source>
        <dbReference type="ARBA" id="ARBA00022737"/>
    </source>
</evidence>
<dbReference type="Pfam" id="PF00023">
    <property type="entry name" value="Ank"/>
    <property type="match status" value="1"/>
</dbReference>
<evidence type="ECO:0000313" key="6">
    <source>
        <dbReference type="Proteomes" id="UP000225706"/>
    </source>
</evidence>
<dbReference type="Gene3D" id="1.10.533.10">
    <property type="entry name" value="Death Domain, Fas"/>
    <property type="match status" value="1"/>
</dbReference>
<dbReference type="PANTHER" id="PTHR24171">
    <property type="entry name" value="ANKYRIN REPEAT DOMAIN-CONTAINING PROTEIN 39-RELATED"/>
    <property type="match status" value="1"/>
</dbReference>
<feature type="region of interest" description="Disordered" evidence="4">
    <location>
        <begin position="367"/>
        <end position="387"/>
    </location>
</feature>
<feature type="repeat" description="ANK" evidence="3">
    <location>
        <begin position="973"/>
        <end position="1005"/>
    </location>
</feature>
<dbReference type="Proteomes" id="UP000225706">
    <property type="component" value="Unassembled WGS sequence"/>
</dbReference>
<feature type="compositionally biased region" description="Basic residues" evidence="4">
    <location>
        <begin position="1074"/>
        <end position="1084"/>
    </location>
</feature>
<dbReference type="AlphaFoldDB" id="A0A2B4ST31"/>
<feature type="region of interest" description="Disordered" evidence="4">
    <location>
        <begin position="1052"/>
        <end position="1084"/>
    </location>
</feature>
<feature type="compositionally biased region" description="Basic and acidic residues" evidence="4">
    <location>
        <begin position="1064"/>
        <end position="1073"/>
    </location>
</feature>
<evidence type="ECO:0000256" key="4">
    <source>
        <dbReference type="SAM" id="MobiDB-lite"/>
    </source>
</evidence>
<name>A0A2B4ST31_STYPI</name>
<keyword evidence="2 3" id="KW-0040">ANK repeat</keyword>
<organism evidence="5 6">
    <name type="scientific">Stylophora pistillata</name>
    <name type="common">Smooth cauliflower coral</name>
    <dbReference type="NCBI Taxonomy" id="50429"/>
    <lineage>
        <taxon>Eukaryota</taxon>
        <taxon>Metazoa</taxon>
        <taxon>Cnidaria</taxon>
        <taxon>Anthozoa</taxon>
        <taxon>Hexacorallia</taxon>
        <taxon>Scleractinia</taxon>
        <taxon>Astrocoeniina</taxon>
        <taxon>Pocilloporidae</taxon>
        <taxon>Stylophora</taxon>
    </lineage>
</organism>
<evidence type="ECO:0000256" key="2">
    <source>
        <dbReference type="ARBA" id="ARBA00023043"/>
    </source>
</evidence>
<dbReference type="SMART" id="SM00248">
    <property type="entry name" value="ANK"/>
    <property type="match status" value="5"/>
</dbReference>
<dbReference type="PROSITE" id="PS50297">
    <property type="entry name" value="ANK_REP_REGION"/>
    <property type="match status" value="3"/>
</dbReference>
<dbReference type="PROSITE" id="PS50088">
    <property type="entry name" value="ANK_REPEAT"/>
    <property type="match status" value="3"/>
</dbReference>
<feature type="region of interest" description="Disordered" evidence="4">
    <location>
        <begin position="432"/>
        <end position="469"/>
    </location>
</feature>
<keyword evidence="6" id="KW-1185">Reference proteome</keyword>
<feature type="compositionally biased region" description="Polar residues" evidence="4">
    <location>
        <begin position="270"/>
        <end position="288"/>
    </location>
</feature>
<accession>A0A2B4ST31</accession>
<dbReference type="Pfam" id="PF12796">
    <property type="entry name" value="Ank_2"/>
    <property type="match status" value="1"/>
</dbReference>
<dbReference type="Gene3D" id="1.25.40.20">
    <property type="entry name" value="Ankyrin repeat-containing domain"/>
    <property type="match status" value="1"/>
</dbReference>
<dbReference type="SUPFAM" id="SSF48403">
    <property type="entry name" value="Ankyrin repeat"/>
    <property type="match status" value="1"/>
</dbReference>
<protein>
    <submittedName>
        <fullName evidence="5">Ankyrin-3</fullName>
    </submittedName>
</protein>
<sequence length="1084" mass="123113">MATEDLRINIKELQCDRQRLSGLVFEPLQAIKDFVARNLRLDEVDHIVSLLRNAIRSDTLRTVTDGEALIAVLNLYYGKDNLRVVLRLLQKINCHDLLQVVSDWDSSNNPVHPRVFQECGYFPLWIRIRNHFAWFSENKKTILQKIRRLFQIPEIAQGDPGWETVIYMGVSFGASDLLVYVLVPECSRKHVRSSLGRTDVCLTMQQLSIIGIYFGRKTRRNGYGDDLSLTSFTSMNESFQGDLIQNHEDQQISNHSKATGEIKNGCYNGKQEQNQSSLGSPNFSQSVLSPERGNAKVVLANMGYIDTAAPEDRTDLPIRVVRPKIMYIHHNVQAAMDVEDSPMNVKAIPDKVHCVHDQSIVKERPNIIGDNPQRFKDDTLSQRSSPVQLDRHHWKKYREPILANERLIVPEVKQSKELQSWSIPDELFSTTQDNTTSDSHGDWSLNISLKNENGQKLEDNERAESSKKRTSVVDFSFEDSYVNGERSWYSQSPSKKSHTGTAAVNYGNMAAKSEVIPLERTTSKLENTKKFTSTATFQVSGRHGHKNFQKEPVGFLNGKIYKTEAVPSFNMSQSDFDDRRVVTKSNQRIQRQSEPGSTWYEDAVLEDSLYRSMIPEPEPEDTRQFYLDEDCYQGNMKPQEETATPIIYSARTTDGRAHTPIYSPPESFRDAPVSGKLVMVKTTLVDQPRHQPSIVSRGHDNMVQHDREDSQRDTEIQREFPKATGFTSDGFYKPSDHSSREYNQYNDYRPKNLHEHSQQFLALKAESEVLSDYDDSVFTDHEYRDDTSGRFAVVPPPYVPPPEYKKILRKLDGKSNDDSISTDTHSSDHVHKSPLLSAASISSIYKEKEMFLSREELQMSIKGAEDKEVEKQMELCKDLMVAAKAGDEDEAKRTIDEGVDMNYQNEFGQSAMMVASWEGHLGIVEALLNDGADPNLQDGYGKTALHEAAISGQHAIVHRLIPGGANVNLADEEKRTPLHYAAMRGKRRIVEVLLLFGANVSLLTKDGESAIELAYWYRHDDIVALLQSTGDKRTRREMDSLIRKQKIRSAASLPNLSKASSMKELSRARSRPDLRKKKSVCPIQ</sequence>
<evidence type="ECO:0000313" key="5">
    <source>
        <dbReference type="EMBL" id="PFX33834.1"/>
    </source>
</evidence>
<dbReference type="OrthoDB" id="10251692at2759"/>
<keyword evidence="1" id="KW-0677">Repeat</keyword>
<reference evidence="6" key="1">
    <citation type="journal article" date="2017" name="bioRxiv">
        <title>Comparative analysis of the genomes of Stylophora pistillata and Acropora digitifera provides evidence for extensive differences between species of corals.</title>
        <authorList>
            <person name="Voolstra C.R."/>
            <person name="Li Y."/>
            <person name="Liew Y.J."/>
            <person name="Baumgarten S."/>
            <person name="Zoccola D."/>
            <person name="Flot J.-F."/>
            <person name="Tambutte S."/>
            <person name="Allemand D."/>
            <person name="Aranda M."/>
        </authorList>
    </citation>
    <scope>NUCLEOTIDE SEQUENCE [LARGE SCALE GENOMIC DNA]</scope>
</reference>
<gene>
    <name evidence="5" type="primary">ANK3</name>
    <name evidence="5" type="ORF">AWC38_SpisGene1250</name>
</gene>